<dbReference type="EMBL" id="JAWHQM010000001">
    <property type="protein sequence ID" value="KAK5624353.1"/>
    <property type="molecule type" value="Genomic_DNA"/>
</dbReference>
<gene>
    <name evidence="1" type="ORF">RRF57_000069</name>
</gene>
<accession>A0AAN7Z262</accession>
<dbReference type="Proteomes" id="UP001305414">
    <property type="component" value="Unassembled WGS sequence"/>
</dbReference>
<evidence type="ECO:0000313" key="2">
    <source>
        <dbReference type="Proteomes" id="UP001305414"/>
    </source>
</evidence>
<comment type="caution">
    <text evidence="1">The sequence shown here is derived from an EMBL/GenBank/DDBJ whole genome shotgun (WGS) entry which is preliminary data.</text>
</comment>
<evidence type="ECO:0000313" key="1">
    <source>
        <dbReference type="EMBL" id="KAK5624353.1"/>
    </source>
</evidence>
<organism evidence="1 2">
    <name type="scientific">Xylaria bambusicola</name>
    <dbReference type="NCBI Taxonomy" id="326684"/>
    <lineage>
        <taxon>Eukaryota</taxon>
        <taxon>Fungi</taxon>
        <taxon>Dikarya</taxon>
        <taxon>Ascomycota</taxon>
        <taxon>Pezizomycotina</taxon>
        <taxon>Sordariomycetes</taxon>
        <taxon>Xylariomycetidae</taxon>
        <taxon>Xylariales</taxon>
        <taxon>Xylariaceae</taxon>
        <taxon>Xylaria</taxon>
    </lineage>
</organism>
<dbReference type="AlphaFoldDB" id="A0AAN7Z262"/>
<keyword evidence="2" id="KW-1185">Reference proteome</keyword>
<name>A0AAN7Z262_9PEZI</name>
<sequence>MNGIILKIEHTLDAKMVRNPRLLEPKRQQSRSLPLPGHLDVRTDSLEALQFKPGTAEIHLIHPRTPELLAQLPQRLLAPCIPLVTILPSPELEIRVLEPVGRMQRPVDGRDGVEIARRDAPAYLACAQESADETHLRRTERGGRDEGFEMRVAEPELLALRG</sequence>
<reference evidence="1 2" key="1">
    <citation type="submission" date="2023-10" db="EMBL/GenBank/DDBJ databases">
        <title>Draft genome sequence of Xylaria bambusicola isolate GMP-LS, the root and basal stem rot pathogen of sugarcane in Indonesia.</title>
        <authorList>
            <person name="Selvaraj P."/>
            <person name="Muralishankar V."/>
            <person name="Muruganantham S."/>
            <person name="Sp S."/>
            <person name="Haryani S."/>
            <person name="Lau K.J.X."/>
            <person name="Naqvi N.I."/>
        </authorList>
    </citation>
    <scope>NUCLEOTIDE SEQUENCE [LARGE SCALE GENOMIC DNA]</scope>
    <source>
        <strain evidence="1">GMP-LS</strain>
    </source>
</reference>
<protein>
    <submittedName>
        <fullName evidence="1">Uncharacterized protein</fullName>
    </submittedName>
</protein>
<proteinExistence type="predicted"/>